<accession>A0ABN1BGG4</accession>
<reference evidence="2 3" key="1">
    <citation type="journal article" date="2019" name="Int. J. Syst. Evol. Microbiol.">
        <title>The Global Catalogue of Microorganisms (GCM) 10K type strain sequencing project: providing services to taxonomists for standard genome sequencing and annotation.</title>
        <authorList>
            <consortium name="The Broad Institute Genomics Platform"/>
            <consortium name="The Broad Institute Genome Sequencing Center for Infectious Disease"/>
            <person name="Wu L."/>
            <person name="Ma J."/>
        </authorList>
    </citation>
    <scope>NUCLEOTIDE SEQUENCE [LARGE SCALE GENOMIC DNA]</scope>
    <source>
        <strain evidence="2 3">JCM 12389</strain>
    </source>
</reference>
<name>A0ABN1BGG4_9BACI</name>
<dbReference type="Proteomes" id="UP001500880">
    <property type="component" value="Unassembled WGS sequence"/>
</dbReference>
<organism evidence="2 3">
    <name type="scientific">Salinibacillus aidingensis</name>
    <dbReference type="NCBI Taxonomy" id="237684"/>
    <lineage>
        <taxon>Bacteria</taxon>
        <taxon>Bacillati</taxon>
        <taxon>Bacillota</taxon>
        <taxon>Bacilli</taxon>
        <taxon>Bacillales</taxon>
        <taxon>Bacillaceae</taxon>
        <taxon>Salinibacillus</taxon>
    </lineage>
</organism>
<proteinExistence type="predicted"/>
<feature type="domain" description="DUF6431" evidence="1">
    <location>
        <begin position="30"/>
        <end position="97"/>
    </location>
</feature>
<dbReference type="RefSeq" id="WP_343841609.1">
    <property type="nucleotide sequence ID" value="NZ_BAAADO010000005.1"/>
</dbReference>
<comment type="caution">
    <text evidence="2">The sequence shown here is derived from an EMBL/GenBank/DDBJ whole genome shotgun (WGS) entry which is preliminary data.</text>
</comment>
<evidence type="ECO:0000313" key="3">
    <source>
        <dbReference type="Proteomes" id="UP001500880"/>
    </source>
</evidence>
<keyword evidence="3" id="KW-1185">Reference proteome</keyword>
<protein>
    <recommendedName>
        <fullName evidence="1">DUF6431 domain-containing protein</fullName>
    </recommendedName>
</protein>
<dbReference type="InterPro" id="IPR045536">
    <property type="entry name" value="DUF6431"/>
</dbReference>
<dbReference type="EMBL" id="BAAADO010000005">
    <property type="protein sequence ID" value="GAA0496918.1"/>
    <property type="molecule type" value="Genomic_DNA"/>
</dbReference>
<gene>
    <name evidence="2" type="ORF">GCM10008986_24850</name>
</gene>
<evidence type="ECO:0000313" key="2">
    <source>
        <dbReference type="EMBL" id="GAA0496918.1"/>
    </source>
</evidence>
<evidence type="ECO:0000259" key="1">
    <source>
        <dbReference type="Pfam" id="PF20020"/>
    </source>
</evidence>
<sequence>MAQLYHNFEVDFKTYARLGQNNCFPDYDSCPECHSKDRLSRHGFYWRYGVTGIITQRVPICRYRCRNCKKTFSVLPSFFIPYFQHTLETVMDMIHEKLVNNKKKSYRQLVDFYVKRFFSQLSWVHMCLADWGNIIDFQEVHQQKTKAIKYMTMIRDFGESTFLRRSKGHLSSYFMAPPPS</sequence>
<dbReference type="Pfam" id="PF20020">
    <property type="entry name" value="DUF6431"/>
    <property type="match status" value="1"/>
</dbReference>